<accession>A0A0E9QIF7</accession>
<proteinExistence type="predicted"/>
<name>A0A0E9QIF7_ANGAN</name>
<protein>
    <submittedName>
        <fullName evidence="1">Uncharacterized protein</fullName>
    </submittedName>
</protein>
<organism evidence="1">
    <name type="scientific">Anguilla anguilla</name>
    <name type="common">European freshwater eel</name>
    <name type="synonym">Muraena anguilla</name>
    <dbReference type="NCBI Taxonomy" id="7936"/>
    <lineage>
        <taxon>Eukaryota</taxon>
        <taxon>Metazoa</taxon>
        <taxon>Chordata</taxon>
        <taxon>Craniata</taxon>
        <taxon>Vertebrata</taxon>
        <taxon>Euteleostomi</taxon>
        <taxon>Actinopterygii</taxon>
        <taxon>Neopterygii</taxon>
        <taxon>Teleostei</taxon>
        <taxon>Anguilliformes</taxon>
        <taxon>Anguillidae</taxon>
        <taxon>Anguilla</taxon>
    </lineage>
</organism>
<evidence type="ECO:0000313" key="1">
    <source>
        <dbReference type="EMBL" id="JAH15853.1"/>
    </source>
</evidence>
<reference evidence="1" key="2">
    <citation type="journal article" date="2015" name="Fish Shellfish Immunol.">
        <title>Early steps in the European eel (Anguilla anguilla)-Vibrio vulnificus interaction in the gills: Role of the RtxA13 toxin.</title>
        <authorList>
            <person name="Callol A."/>
            <person name="Pajuelo D."/>
            <person name="Ebbesson L."/>
            <person name="Teles M."/>
            <person name="MacKenzie S."/>
            <person name="Amaro C."/>
        </authorList>
    </citation>
    <scope>NUCLEOTIDE SEQUENCE</scope>
</reference>
<dbReference type="EMBL" id="GBXM01092724">
    <property type="protein sequence ID" value="JAH15853.1"/>
    <property type="molecule type" value="Transcribed_RNA"/>
</dbReference>
<sequence length="40" mass="4078">MARCDGKFQSGGHAPVSVCAVHGLACCCTLWQRGGRGAVS</sequence>
<reference evidence="1" key="1">
    <citation type="submission" date="2014-11" db="EMBL/GenBank/DDBJ databases">
        <authorList>
            <person name="Amaro Gonzalez C."/>
        </authorList>
    </citation>
    <scope>NUCLEOTIDE SEQUENCE</scope>
</reference>
<dbReference type="AlphaFoldDB" id="A0A0E9QIF7"/>